<evidence type="ECO:0000313" key="3">
    <source>
        <dbReference type="EMBL" id="KKO99324.1"/>
    </source>
</evidence>
<evidence type="ECO:0000256" key="2">
    <source>
        <dbReference type="SAM" id="Phobius"/>
    </source>
</evidence>
<proteinExistence type="predicted"/>
<sequence>MDGLSDDSPFISVVFVADWIDRGGFWLLVLPFAVFWYHVTHRRSDLVIIVICLAWNLRCSIISLCYELARSRLALGSVALTAIVSIGLQLFGYIWKWGHVDEPQRGTPSAYLIPCRVTHSREHPKKHSFSYSYLAVGIPVGYRGNVNGMISVDDLDVSTSWLSKIWRARSWFRVDAADYLERGNNKLGLRAKLDTYLRSQDANPVDYPHAFLITAPKFLGCQFNPVSFWYLYSPDWTLSAVVVEMNNIFGERRPYLVLRDTTDDATRITSNEGFQPTPIWVNASWKKDFHMSPFNSRKGSYSLLARDPFEGNMEGFSGIDISLNLVSSKDQPKLDVRLHSEDKALGTSHMGPLEQTKFVLTWFWVGFLTFPRMVRQAASLLFYQQLHIWYRPEPLKDSIGRLADTTEAKLELIFRQYLRYLVEQSTSPLSVTYVPSGLLESSEETFTSPGAAVHPEQRDYLKIEILTPVFYPRFVHYAHDFEAISCELAESCTIWADQPETLPKIFLKKQSPPLHVPSFMDYLYFKTIQRLRRRPARITRPMTSAGSVGPTTIPEDVRGFRISPMDALVLQYSIQETRASYRSPLARMFVADRASGGQKNRDREDSEHPRVEPYAYKRITATISTFF</sequence>
<keyword evidence="2" id="KW-0812">Transmembrane</keyword>
<dbReference type="InterPro" id="IPR010775">
    <property type="entry name" value="DUF1365"/>
</dbReference>
<name>A0A0F9X3V9_TRIHA</name>
<feature type="transmembrane region" description="Helical" evidence="2">
    <location>
        <begin position="23"/>
        <end position="39"/>
    </location>
</feature>
<dbReference type="PANTHER" id="PTHR33973:SF4">
    <property type="entry name" value="OS07G0153300 PROTEIN"/>
    <property type="match status" value="1"/>
</dbReference>
<evidence type="ECO:0008006" key="5">
    <source>
        <dbReference type="Google" id="ProtNLM"/>
    </source>
</evidence>
<feature type="compositionally biased region" description="Basic and acidic residues" evidence="1">
    <location>
        <begin position="599"/>
        <end position="611"/>
    </location>
</feature>
<feature type="region of interest" description="Disordered" evidence="1">
    <location>
        <begin position="592"/>
        <end position="612"/>
    </location>
</feature>
<dbReference type="Pfam" id="PF07103">
    <property type="entry name" value="DUF1365"/>
    <property type="match status" value="1"/>
</dbReference>
<comment type="caution">
    <text evidence="3">The sequence shown here is derived from an EMBL/GenBank/DDBJ whole genome shotgun (WGS) entry which is preliminary data.</text>
</comment>
<keyword evidence="2" id="KW-0472">Membrane</keyword>
<protein>
    <recommendedName>
        <fullName evidence="5">DUF1365 domain-containing protein</fullName>
    </recommendedName>
</protein>
<reference evidence="4" key="1">
    <citation type="journal article" date="2015" name="Genome Announc.">
        <title>Draft whole-genome sequence of the biocontrol agent Trichoderma harzianum T6776.</title>
        <authorList>
            <person name="Baroncelli R."/>
            <person name="Piaggeschi G."/>
            <person name="Fiorini L."/>
            <person name="Bertolini E."/>
            <person name="Zapparata A."/>
            <person name="Pe M.E."/>
            <person name="Sarrocco S."/>
            <person name="Vannacci G."/>
        </authorList>
    </citation>
    <scope>NUCLEOTIDE SEQUENCE [LARGE SCALE GENOMIC DNA]</scope>
    <source>
        <strain evidence="4">T6776</strain>
    </source>
</reference>
<gene>
    <name evidence="3" type="ORF">THAR02_08586</name>
</gene>
<dbReference type="EMBL" id="JOKZ01000337">
    <property type="protein sequence ID" value="KKO99324.1"/>
    <property type="molecule type" value="Genomic_DNA"/>
</dbReference>
<evidence type="ECO:0000256" key="1">
    <source>
        <dbReference type="SAM" id="MobiDB-lite"/>
    </source>
</evidence>
<keyword evidence="2" id="KW-1133">Transmembrane helix</keyword>
<dbReference type="Proteomes" id="UP000034112">
    <property type="component" value="Unassembled WGS sequence"/>
</dbReference>
<dbReference type="OrthoDB" id="3340520at2759"/>
<feature type="transmembrane region" description="Helical" evidence="2">
    <location>
        <begin position="75"/>
        <end position="95"/>
    </location>
</feature>
<dbReference type="OMA" id="DVWMKDF"/>
<dbReference type="PANTHER" id="PTHR33973">
    <property type="entry name" value="OS07G0153300 PROTEIN"/>
    <property type="match status" value="1"/>
</dbReference>
<dbReference type="AlphaFoldDB" id="A0A0F9X3V9"/>
<evidence type="ECO:0000313" key="4">
    <source>
        <dbReference type="Proteomes" id="UP000034112"/>
    </source>
</evidence>
<accession>A0A0F9X3V9</accession>
<organism evidence="3 4">
    <name type="scientific">Trichoderma harzianum</name>
    <name type="common">Hypocrea lixii</name>
    <dbReference type="NCBI Taxonomy" id="5544"/>
    <lineage>
        <taxon>Eukaryota</taxon>
        <taxon>Fungi</taxon>
        <taxon>Dikarya</taxon>
        <taxon>Ascomycota</taxon>
        <taxon>Pezizomycotina</taxon>
        <taxon>Sordariomycetes</taxon>
        <taxon>Hypocreomycetidae</taxon>
        <taxon>Hypocreales</taxon>
        <taxon>Hypocreaceae</taxon>
        <taxon>Trichoderma</taxon>
    </lineage>
</organism>